<dbReference type="GeneID" id="87884921"/>
<accession>A0AAJ0M714</accession>
<protein>
    <submittedName>
        <fullName evidence="5">Major facilitator superfamily domain-containing protein</fullName>
    </submittedName>
</protein>
<feature type="transmembrane region" description="Helical" evidence="4">
    <location>
        <begin position="278"/>
        <end position="299"/>
    </location>
</feature>
<gene>
    <name evidence="5" type="ORF">B0T15DRAFT_482315</name>
</gene>
<evidence type="ECO:0000256" key="3">
    <source>
        <dbReference type="SAM" id="MobiDB-lite"/>
    </source>
</evidence>
<dbReference type="AlphaFoldDB" id="A0AAJ0M714"/>
<dbReference type="PANTHER" id="PTHR11360">
    <property type="entry name" value="MONOCARBOXYLATE TRANSPORTER"/>
    <property type="match status" value="1"/>
</dbReference>
<dbReference type="EMBL" id="JAUDZG010000001">
    <property type="protein sequence ID" value="KAK3311240.1"/>
    <property type="molecule type" value="Genomic_DNA"/>
</dbReference>
<keyword evidence="4" id="KW-0472">Membrane</keyword>
<comment type="similarity">
    <text evidence="2">Belongs to the major facilitator superfamily. Monocarboxylate porter (TC 2.A.1.13) family.</text>
</comment>
<dbReference type="PANTHER" id="PTHR11360:SF230">
    <property type="entry name" value="MONOCARBOXYLATE TRANSPORTER, PUTATIVE (AFU_ORTHOLOGUE AFUA_2G12790)-RELATED"/>
    <property type="match status" value="1"/>
</dbReference>
<dbReference type="InterPro" id="IPR036259">
    <property type="entry name" value="MFS_trans_sf"/>
</dbReference>
<feature type="transmembrane region" description="Helical" evidence="4">
    <location>
        <begin position="88"/>
        <end position="111"/>
    </location>
</feature>
<organism evidence="5 6">
    <name type="scientific">Chaetomium strumarium</name>
    <dbReference type="NCBI Taxonomy" id="1170767"/>
    <lineage>
        <taxon>Eukaryota</taxon>
        <taxon>Fungi</taxon>
        <taxon>Dikarya</taxon>
        <taxon>Ascomycota</taxon>
        <taxon>Pezizomycotina</taxon>
        <taxon>Sordariomycetes</taxon>
        <taxon>Sordariomycetidae</taxon>
        <taxon>Sordariales</taxon>
        <taxon>Chaetomiaceae</taxon>
        <taxon>Chaetomium</taxon>
    </lineage>
</organism>
<comment type="subcellular location">
    <subcellularLocation>
        <location evidence="1">Membrane</location>
        <topology evidence="1">Multi-pass membrane protein</topology>
    </subcellularLocation>
</comment>
<keyword evidence="4" id="KW-1133">Transmembrane helix</keyword>
<dbReference type="InterPro" id="IPR050327">
    <property type="entry name" value="Proton-linked_MCT"/>
</dbReference>
<keyword evidence="4" id="KW-0812">Transmembrane</keyword>
<feature type="transmembrane region" description="Helical" evidence="4">
    <location>
        <begin position="51"/>
        <end position="76"/>
    </location>
</feature>
<dbReference type="Gene3D" id="1.20.1250.20">
    <property type="entry name" value="MFS general substrate transporter like domains"/>
    <property type="match status" value="2"/>
</dbReference>
<feature type="region of interest" description="Disordered" evidence="3">
    <location>
        <begin position="1"/>
        <end position="36"/>
    </location>
</feature>
<evidence type="ECO:0000313" key="5">
    <source>
        <dbReference type="EMBL" id="KAK3311240.1"/>
    </source>
</evidence>
<dbReference type="Pfam" id="PF07690">
    <property type="entry name" value="MFS_1"/>
    <property type="match status" value="1"/>
</dbReference>
<dbReference type="GO" id="GO:0016020">
    <property type="term" value="C:membrane"/>
    <property type="evidence" value="ECO:0007669"/>
    <property type="project" value="UniProtKB-SubCell"/>
</dbReference>
<dbReference type="Proteomes" id="UP001273166">
    <property type="component" value="Unassembled WGS sequence"/>
</dbReference>
<sequence>MARRCGSRSSRSSIEPPVKGQCEREAAEASSGAAAPPPWAPIDSGWKPWKVVLGCFCLTVPTYGLLSSIGLFQTYWHRTVLRDHAESTISWIISVLGFLSCLFAAPAGILFDHYGSRWLLPLGCVVYVASLIGLSCASTYAQFMACMALAGVAAVPTTISFSVVSHWFEARKGLAIGCAVAVGQRGCRDQCGPPADSERRFGAHGRVPRADMFRVLVVSYTLFAYEIVLFIQWASIPSYAASAGAGNKRFYLMVSYNFGAVLGRTVPPWLSDRLLDSLNATISMNVFTLLVVLAIWMPLGTSSTAGLFVVEVLMGIVTGRFVPLGVSCIHAVCNPQNTGTWLGAAYSIVPSATLIGNPASAAILARYRSNALVAFLRRRSQPPWDEG</sequence>
<evidence type="ECO:0000256" key="1">
    <source>
        <dbReference type="ARBA" id="ARBA00004141"/>
    </source>
</evidence>
<comment type="caution">
    <text evidence="5">The sequence shown here is derived from an EMBL/GenBank/DDBJ whole genome shotgun (WGS) entry which is preliminary data.</text>
</comment>
<feature type="transmembrane region" description="Helical" evidence="4">
    <location>
        <begin position="305"/>
        <end position="322"/>
    </location>
</feature>
<keyword evidence="6" id="KW-1185">Reference proteome</keyword>
<reference evidence="5" key="2">
    <citation type="submission" date="2023-06" db="EMBL/GenBank/DDBJ databases">
        <authorList>
            <consortium name="Lawrence Berkeley National Laboratory"/>
            <person name="Mondo S.J."/>
            <person name="Hensen N."/>
            <person name="Bonometti L."/>
            <person name="Westerberg I."/>
            <person name="Brannstrom I.O."/>
            <person name="Guillou S."/>
            <person name="Cros-Aarteil S."/>
            <person name="Calhoun S."/>
            <person name="Haridas S."/>
            <person name="Kuo A."/>
            <person name="Pangilinan J."/>
            <person name="Riley R."/>
            <person name="Labutti K."/>
            <person name="Andreopoulos B."/>
            <person name="Lipzen A."/>
            <person name="Chen C."/>
            <person name="Yanf M."/>
            <person name="Daum C."/>
            <person name="Ng V."/>
            <person name="Clum A."/>
            <person name="Steindorff A."/>
            <person name="Ohm R."/>
            <person name="Martin F."/>
            <person name="Silar P."/>
            <person name="Natvig D."/>
            <person name="Lalanne C."/>
            <person name="Gautier V."/>
            <person name="Ament-Velasquez S.L."/>
            <person name="Kruys A."/>
            <person name="Hutchinson M.I."/>
            <person name="Powell A.J."/>
            <person name="Barry K."/>
            <person name="Miller A.N."/>
            <person name="Grigoriev I.V."/>
            <person name="Debuchy R."/>
            <person name="Gladieux P."/>
            <person name="Thoren M.H."/>
            <person name="Johannesson H."/>
        </authorList>
    </citation>
    <scope>NUCLEOTIDE SEQUENCE</scope>
    <source>
        <strain evidence="5">CBS 333.67</strain>
    </source>
</reference>
<dbReference type="GO" id="GO:0022857">
    <property type="term" value="F:transmembrane transporter activity"/>
    <property type="evidence" value="ECO:0007669"/>
    <property type="project" value="InterPro"/>
</dbReference>
<dbReference type="InterPro" id="IPR011701">
    <property type="entry name" value="MFS"/>
</dbReference>
<feature type="transmembrane region" description="Helical" evidence="4">
    <location>
        <begin position="118"/>
        <end position="134"/>
    </location>
</feature>
<name>A0AAJ0M714_9PEZI</name>
<dbReference type="RefSeq" id="XP_062727020.1">
    <property type="nucleotide sequence ID" value="XM_062866092.1"/>
</dbReference>
<feature type="transmembrane region" description="Helical" evidence="4">
    <location>
        <begin position="140"/>
        <end position="164"/>
    </location>
</feature>
<proteinExistence type="inferred from homology"/>
<feature type="transmembrane region" description="Helical" evidence="4">
    <location>
        <begin position="215"/>
        <end position="236"/>
    </location>
</feature>
<reference evidence="5" key="1">
    <citation type="journal article" date="2023" name="Mol. Phylogenet. Evol.">
        <title>Genome-scale phylogeny and comparative genomics of the fungal order Sordariales.</title>
        <authorList>
            <person name="Hensen N."/>
            <person name="Bonometti L."/>
            <person name="Westerberg I."/>
            <person name="Brannstrom I.O."/>
            <person name="Guillou S."/>
            <person name="Cros-Aarteil S."/>
            <person name="Calhoun S."/>
            <person name="Haridas S."/>
            <person name="Kuo A."/>
            <person name="Mondo S."/>
            <person name="Pangilinan J."/>
            <person name="Riley R."/>
            <person name="LaButti K."/>
            <person name="Andreopoulos B."/>
            <person name="Lipzen A."/>
            <person name="Chen C."/>
            <person name="Yan M."/>
            <person name="Daum C."/>
            <person name="Ng V."/>
            <person name="Clum A."/>
            <person name="Steindorff A."/>
            <person name="Ohm R.A."/>
            <person name="Martin F."/>
            <person name="Silar P."/>
            <person name="Natvig D.O."/>
            <person name="Lalanne C."/>
            <person name="Gautier V."/>
            <person name="Ament-Velasquez S.L."/>
            <person name="Kruys A."/>
            <person name="Hutchinson M.I."/>
            <person name="Powell A.J."/>
            <person name="Barry K."/>
            <person name="Miller A.N."/>
            <person name="Grigoriev I.V."/>
            <person name="Debuchy R."/>
            <person name="Gladieux P."/>
            <person name="Hiltunen Thoren M."/>
            <person name="Johannesson H."/>
        </authorList>
    </citation>
    <scope>NUCLEOTIDE SEQUENCE</scope>
    <source>
        <strain evidence="5">CBS 333.67</strain>
    </source>
</reference>
<dbReference type="SUPFAM" id="SSF103473">
    <property type="entry name" value="MFS general substrate transporter"/>
    <property type="match status" value="1"/>
</dbReference>
<evidence type="ECO:0000256" key="4">
    <source>
        <dbReference type="SAM" id="Phobius"/>
    </source>
</evidence>
<evidence type="ECO:0000256" key="2">
    <source>
        <dbReference type="ARBA" id="ARBA00006727"/>
    </source>
</evidence>
<evidence type="ECO:0000313" key="6">
    <source>
        <dbReference type="Proteomes" id="UP001273166"/>
    </source>
</evidence>